<dbReference type="Pfam" id="PF13657">
    <property type="entry name" value="Couple_hipA"/>
    <property type="match status" value="1"/>
</dbReference>
<feature type="domain" description="HipA-like C-terminal" evidence="4">
    <location>
        <begin position="153"/>
        <end position="382"/>
    </location>
</feature>
<dbReference type="PANTHER" id="PTHR37419">
    <property type="entry name" value="SERINE/THREONINE-PROTEIN KINASE TOXIN HIPA"/>
    <property type="match status" value="1"/>
</dbReference>
<dbReference type="CDD" id="cd17808">
    <property type="entry name" value="HipA_Ec_like"/>
    <property type="match status" value="1"/>
</dbReference>
<evidence type="ECO:0000256" key="1">
    <source>
        <dbReference type="ARBA" id="ARBA00010164"/>
    </source>
</evidence>
<evidence type="ECO:0000313" key="7">
    <source>
        <dbReference type="Proteomes" id="UP000238164"/>
    </source>
</evidence>
<evidence type="ECO:0000259" key="5">
    <source>
        <dbReference type="Pfam" id="PF13657"/>
    </source>
</evidence>
<dbReference type="KEGG" id="mgg:MPLG2_0229"/>
<evidence type="ECO:0000313" key="6">
    <source>
        <dbReference type="EMBL" id="SPD85265.1"/>
    </source>
</evidence>
<dbReference type="InterPro" id="IPR012893">
    <property type="entry name" value="HipA-like_C"/>
</dbReference>
<keyword evidence="3" id="KW-0418">Kinase</keyword>
<sequence>MTSEALAVYLDGTLIGALTQSRQGQLGFSYDDSYLTLADPTPLSLAMPLRSGSYASRVVRAFIEGLLPDNQAVRDRWGTTYGVSPNNPFALLRHVGRDAAGAVQIVPEGESSSDAGPDVRQVEWLTDEDLVALVHDLAEHRSDWNPGRYAGRWSLAGAQSKVALFRAPDGSWGVPQGSTPTTHIVKPALEGFDDHHLNEVLCQRVARIMGLPAATSELLEVGDVRAIVSTRYDRTADPQGRIRRLHQEDLCQALSVDPSRKYQADGGPGVGEIADLLTRLNLTDRVASANRFLDALVYNVLIGGTDAHAKNYSLLLQGSRAQLAPLYDLASAVAYPSDRPLESSMRIGDNRIMREISPTDWAKVGRRLGVGGDTAVARFGTLRDALPGALDEGMSTLPASTRRRAERLAEQITSHAESLARSWR</sequence>
<evidence type="ECO:0000256" key="3">
    <source>
        <dbReference type="ARBA" id="ARBA00022777"/>
    </source>
</evidence>
<evidence type="ECO:0000256" key="2">
    <source>
        <dbReference type="ARBA" id="ARBA00022679"/>
    </source>
</evidence>
<dbReference type="RefSeq" id="WP_105184545.1">
    <property type="nucleotide sequence ID" value="NZ_BAAAGO010000012.1"/>
</dbReference>
<dbReference type="GO" id="GO:0005829">
    <property type="term" value="C:cytosol"/>
    <property type="evidence" value="ECO:0007669"/>
    <property type="project" value="TreeGrafter"/>
</dbReference>
<feature type="domain" description="HipA N-terminal subdomain 1" evidence="5">
    <location>
        <begin position="6"/>
        <end position="105"/>
    </location>
</feature>
<name>A0A2N9JCR8_9ACTN</name>
<protein>
    <recommendedName>
        <fullName evidence="8">Serine/threonine-protein kinase HipA</fullName>
    </recommendedName>
</protein>
<dbReference type="InterPro" id="IPR017508">
    <property type="entry name" value="HipA_N1"/>
</dbReference>
<dbReference type="NCBIfam" id="TIGR03071">
    <property type="entry name" value="couple_hipA"/>
    <property type="match status" value="1"/>
</dbReference>
<dbReference type="Pfam" id="PF07804">
    <property type="entry name" value="HipA_C"/>
    <property type="match status" value="1"/>
</dbReference>
<evidence type="ECO:0000259" key="4">
    <source>
        <dbReference type="Pfam" id="PF07804"/>
    </source>
</evidence>
<dbReference type="OrthoDB" id="3182374at2"/>
<proteinExistence type="inferred from homology"/>
<dbReference type="Gene3D" id="1.10.1070.20">
    <property type="match status" value="1"/>
</dbReference>
<keyword evidence="2" id="KW-0808">Transferase</keyword>
<dbReference type="Proteomes" id="UP000238164">
    <property type="component" value="Chromosome 1"/>
</dbReference>
<dbReference type="InterPro" id="IPR052028">
    <property type="entry name" value="HipA_Ser/Thr_kinase"/>
</dbReference>
<dbReference type="GO" id="GO:0004674">
    <property type="term" value="F:protein serine/threonine kinase activity"/>
    <property type="evidence" value="ECO:0007669"/>
    <property type="project" value="TreeGrafter"/>
</dbReference>
<evidence type="ECO:0008006" key="8">
    <source>
        <dbReference type="Google" id="ProtNLM"/>
    </source>
</evidence>
<dbReference type="EMBL" id="LT985188">
    <property type="protein sequence ID" value="SPD85265.1"/>
    <property type="molecule type" value="Genomic_DNA"/>
</dbReference>
<comment type="similarity">
    <text evidence="1">Belongs to the HipA Ser/Thr kinase family.</text>
</comment>
<organism evidence="6 7">
    <name type="scientific">Micropruina glycogenica</name>
    <dbReference type="NCBI Taxonomy" id="75385"/>
    <lineage>
        <taxon>Bacteria</taxon>
        <taxon>Bacillati</taxon>
        <taxon>Actinomycetota</taxon>
        <taxon>Actinomycetes</taxon>
        <taxon>Propionibacteriales</taxon>
        <taxon>Nocardioidaceae</taxon>
        <taxon>Micropruina</taxon>
    </lineage>
</organism>
<dbReference type="PANTHER" id="PTHR37419:SF1">
    <property type="entry name" value="SERINE_THREONINE-PROTEIN KINASE TOXIN HIPA"/>
    <property type="match status" value="1"/>
</dbReference>
<accession>A0A2N9JCR8</accession>
<dbReference type="AlphaFoldDB" id="A0A2N9JCR8"/>
<reference evidence="6 7" key="1">
    <citation type="submission" date="2018-02" db="EMBL/GenBank/DDBJ databases">
        <authorList>
            <person name="Cohen D.B."/>
            <person name="Kent A.D."/>
        </authorList>
    </citation>
    <scope>NUCLEOTIDE SEQUENCE [LARGE SCALE GENOMIC DNA]</scope>
    <source>
        <strain evidence="6">1</strain>
    </source>
</reference>
<gene>
    <name evidence="6" type="ORF">MPLG2_0229</name>
</gene>
<keyword evidence="7" id="KW-1185">Reference proteome</keyword>